<dbReference type="AlphaFoldDB" id="A0A7D5D622"/>
<dbReference type="RefSeq" id="WP_158153588.1">
    <property type="nucleotide sequence ID" value="NZ_CP056030.1"/>
</dbReference>
<gene>
    <name evidence="1" type="ORF">HWQ56_04120</name>
</gene>
<accession>A0A7D5D622</accession>
<name>A0A7D5D622_9PSED</name>
<dbReference type="KEGG" id="pez:HWQ56_04120"/>
<sequence>MPEELIPELSFYASLHWTLPNGRPEPHGLSATYLDQAPTALDNGWVYCSAGDTFSGMKRIALGLDEVAGRLVSLYFWFACHRSNTGCGAPRYRYNLRVFQPPAHNNPFQFHTLDKSRNGYLGLYTLNPFNAPLWEIHGLGATRPEPGSQVDNLSLVSADGGKVRRLVEDGFPYLSDRAGHDARFSAKIAPAEFKGPW</sequence>
<organism evidence="1 2">
    <name type="scientific">Pseudomonas eucalypticola</name>
    <dbReference type="NCBI Taxonomy" id="2599595"/>
    <lineage>
        <taxon>Bacteria</taxon>
        <taxon>Pseudomonadati</taxon>
        <taxon>Pseudomonadota</taxon>
        <taxon>Gammaproteobacteria</taxon>
        <taxon>Pseudomonadales</taxon>
        <taxon>Pseudomonadaceae</taxon>
        <taxon>Pseudomonas</taxon>
    </lineage>
</organism>
<evidence type="ECO:0000313" key="1">
    <source>
        <dbReference type="EMBL" id="QKZ03021.1"/>
    </source>
</evidence>
<proteinExistence type="predicted"/>
<dbReference type="Proteomes" id="UP000509568">
    <property type="component" value="Chromosome"/>
</dbReference>
<protein>
    <submittedName>
        <fullName evidence="1">Uncharacterized protein</fullName>
    </submittedName>
</protein>
<dbReference type="EMBL" id="CP056030">
    <property type="protein sequence ID" value="QKZ03021.1"/>
    <property type="molecule type" value="Genomic_DNA"/>
</dbReference>
<evidence type="ECO:0000313" key="2">
    <source>
        <dbReference type="Proteomes" id="UP000509568"/>
    </source>
</evidence>
<reference evidence="1 2" key="1">
    <citation type="submission" date="2020-06" db="EMBL/GenBank/DDBJ databases">
        <title>Pseudomonas eucalypticola sp. nov., an endophyte of Eucalyptus dunnii leaves with biocontrol ability of eucalyptus leaf blight.</title>
        <authorList>
            <person name="Liu Y."/>
            <person name="Song Z."/>
            <person name="Zeng H."/>
            <person name="Lu M."/>
            <person name="Wang X."/>
            <person name="Lian X."/>
            <person name="Zhang Q."/>
        </authorList>
    </citation>
    <scope>NUCLEOTIDE SEQUENCE [LARGE SCALE GENOMIC DNA]</scope>
    <source>
        <strain evidence="1 2">NP-1</strain>
    </source>
</reference>
<keyword evidence="2" id="KW-1185">Reference proteome</keyword>